<protein>
    <submittedName>
        <fullName evidence="3">Aldehyde dehydrogenase family protein</fullName>
    </submittedName>
</protein>
<proteinExistence type="predicted"/>
<gene>
    <name evidence="3" type="ORF">C8D88_109148</name>
</gene>
<evidence type="ECO:0000259" key="2">
    <source>
        <dbReference type="Pfam" id="PF00171"/>
    </source>
</evidence>
<dbReference type="GO" id="GO:0016491">
    <property type="term" value="F:oxidoreductase activity"/>
    <property type="evidence" value="ECO:0007669"/>
    <property type="project" value="UniProtKB-KW"/>
</dbReference>
<dbReference type="Proteomes" id="UP000246005">
    <property type="component" value="Unassembled WGS sequence"/>
</dbReference>
<reference evidence="3 4" key="1">
    <citation type="submission" date="2018-05" db="EMBL/GenBank/DDBJ databases">
        <title>Genomic Encyclopedia of Type Strains, Phase IV (KMG-IV): sequencing the most valuable type-strain genomes for metagenomic binning, comparative biology and taxonomic classification.</title>
        <authorList>
            <person name="Goeker M."/>
        </authorList>
    </citation>
    <scope>NUCLEOTIDE SEQUENCE [LARGE SCALE GENOMIC DNA]</scope>
    <source>
        <strain evidence="3 4">DSM 45480</strain>
    </source>
</reference>
<name>A0A316HVD0_9PSEU</name>
<dbReference type="PANTHER" id="PTHR11699">
    <property type="entry name" value="ALDEHYDE DEHYDROGENASE-RELATED"/>
    <property type="match status" value="1"/>
</dbReference>
<dbReference type="RefSeq" id="WP_109639123.1">
    <property type="nucleotide sequence ID" value="NZ_QGHB01000009.1"/>
</dbReference>
<sequence length="287" mass="30345">MSDRVSVAKTYKLYIGGAFPRSESGRSYPVTDSKGGFLANAAQGSRKDARDAVAAARKAFPGWSGATAYNRGQVLYRVAEVLEGRREQFITEVAASEGVPVKKAQSLVDAAIDRWVWYAGWTDKIAAVLGSSNPVAGPYFSFSTPEPTGVVAVLAPQQSSLLGLVSVIAPVIASGNTCVVITSQDRPLPAITLSEVLATSDVPGGVVNIITGRTAEIAPWLASHGDVNALDLTGAPESLRADLERSAAGTVKRVLRNKAGEDFTVTPDMSRLRAYLETKTVWHPMGV</sequence>
<dbReference type="InterPro" id="IPR016162">
    <property type="entry name" value="Ald_DH_N"/>
</dbReference>
<dbReference type="AlphaFoldDB" id="A0A316HVD0"/>
<dbReference type="InterPro" id="IPR016161">
    <property type="entry name" value="Ald_DH/histidinol_DH"/>
</dbReference>
<dbReference type="SUPFAM" id="SSF53720">
    <property type="entry name" value="ALDH-like"/>
    <property type="match status" value="1"/>
</dbReference>
<evidence type="ECO:0000313" key="4">
    <source>
        <dbReference type="Proteomes" id="UP000246005"/>
    </source>
</evidence>
<comment type="caution">
    <text evidence="3">The sequence shown here is derived from an EMBL/GenBank/DDBJ whole genome shotgun (WGS) entry which is preliminary data.</text>
</comment>
<dbReference type="InterPro" id="IPR015590">
    <property type="entry name" value="Aldehyde_DH_dom"/>
</dbReference>
<keyword evidence="1" id="KW-0560">Oxidoreductase</keyword>
<organism evidence="3 4">
    <name type="scientific">Lentzea atacamensis</name>
    <dbReference type="NCBI Taxonomy" id="531938"/>
    <lineage>
        <taxon>Bacteria</taxon>
        <taxon>Bacillati</taxon>
        <taxon>Actinomycetota</taxon>
        <taxon>Actinomycetes</taxon>
        <taxon>Pseudonocardiales</taxon>
        <taxon>Pseudonocardiaceae</taxon>
        <taxon>Lentzea</taxon>
    </lineage>
</organism>
<evidence type="ECO:0000313" key="3">
    <source>
        <dbReference type="EMBL" id="PWK84063.1"/>
    </source>
</evidence>
<dbReference type="Pfam" id="PF00171">
    <property type="entry name" value="Aldedh"/>
    <property type="match status" value="1"/>
</dbReference>
<dbReference type="EMBL" id="QGHB01000009">
    <property type="protein sequence ID" value="PWK84063.1"/>
    <property type="molecule type" value="Genomic_DNA"/>
</dbReference>
<accession>A0A316HVD0</accession>
<dbReference type="Gene3D" id="3.40.605.10">
    <property type="entry name" value="Aldehyde Dehydrogenase, Chain A, domain 1"/>
    <property type="match status" value="1"/>
</dbReference>
<evidence type="ECO:0000256" key="1">
    <source>
        <dbReference type="ARBA" id="ARBA00023002"/>
    </source>
</evidence>
<feature type="domain" description="Aldehyde dehydrogenase" evidence="2">
    <location>
        <begin position="33"/>
        <end position="265"/>
    </location>
</feature>